<accession>A0A6J5KST2</accession>
<dbReference type="EMBL" id="LR796178">
    <property type="protein sequence ID" value="CAB4124322.1"/>
    <property type="molecule type" value="Genomic_DNA"/>
</dbReference>
<evidence type="ECO:0000313" key="1">
    <source>
        <dbReference type="EMBL" id="CAB4124322.1"/>
    </source>
</evidence>
<reference evidence="1" key="1">
    <citation type="submission" date="2020-04" db="EMBL/GenBank/DDBJ databases">
        <authorList>
            <person name="Chiriac C."/>
            <person name="Salcher M."/>
            <person name="Ghai R."/>
            <person name="Kavagutti S V."/>
        </authorList>
    </citation>
    <scope>NUCLEOTIDE SEQUENCE</scope>
</reference>
<name>A0A6J5KST2_9CAUD</name>
<gene>
    <name evidence="1" type="ORF">UFOVP49_160</name>
</gene>
<proteinExistence type="predicted"/>
<organism evidence="1">
    <name type="scientific">uncultured Caudovirales phage</name>
    <dbReference type="NCBI Taxonomy" id="2100421"/>
    <lineage>
        <taxon>Viruses</taxon>
        <taxon>Duplodnaviria</taxon>
        <taxon>Heunggongvirae</taxon>
        <taxon>Uroviricota</taxon>
        <taxon>Caudoviricetes</taxon>
        <taxon>Peduoviridae</taxon>
        <taxon>Maltschvirus</taxon>
        <taxon>Maltschvirus maltsch</taxon>
    </lineage>
</organism>
<protein>
    <submittedName>
        <fullName evidence="1">Uncharacterized protein</fullName>
    </submittedName>
</protein>
<sequence length="72" mass="8250">MIQNDVIEVVDVTDPKMLNLLQLLDAWRELFDVGNATVIDSAIPKYEFLKKVTEETLDSCFGEMRISIPTLY</sequence>